<reference evidence="1" key="1">
    <citation type="submission" date="2022-04" db="EMBL/GenBank/DDBJ databases">
        <title>Chromosome-scale genome assembly of Holotrichia oblita Faldermann.</title>
        <authorList>
            <person name="Rongchong L."/>
        </authorList>
    </citation>
    <scope>NUCLEOTIDE SEQUENCE</scope>
    <source>
        <strain evidence="1">81SQS9</strain>
    </source>
</reference>
<accession>A0ACB9T8K4</accession>
<evidence type="ECO:0000313" key="1">
    <source>
        <dbReference type="EMBL" id="KAI4463178.1"/>
    </source>
</evidence>
<comment type="caution">
    <text evidence="1">The sequence shown here is derived from an EMBL/GenBank/DDBJ whole genome shotgun (WGS) entry which is preliminary data.</text>
</comment>
<keyword evidence="1" id="KW-0378">Hydrolase</keyword>
<evidence type="ECO:0000313" key="2">
    <source>
        <dbReference type="Proteomes" id="UP001056778"/>
    </source>
</evidence>
<name>A0ACB9T8K4_HOLOL</name>
<gene>
    <name evidence="1" type="ORF">MML48_4g00019261</name>
</gene>
<protein>
    <submittedName>
        <fullName evidence="1">Exonuclease phage-type/recb c-terminal domain-containing protein</fullName>
    </submittedName>
</protein>
<dbReference type="EMBL" id="CM043018">
    <property type="protein sequence ID" value="KAI4463178.1"/>
    <property type="molecule type" value="Genomic_DNA"/>
</dbReference>
<dbReference type="Proteomes" id="UP001056778">
    <property type="component" value="Chromosome 4"/>
</dbReference>
<proteinExistence type="predicted"/>
<organism evidence="1 2">
    <name type="scientific">Holotrichia oblita</name>
    <name type="common">Chafer beetle</name>
    <dbReference type="NCBI Taxonomy" id="644536"/>
    <lineage>
        <taxon>Eukaryota</taxon>
        <taxon>Metazoa</taxon>
        <taxon>Ecdysozoa</taxon>
        <taxon>Arthropoda</taxon>
        <taxon>Hexapoda</taxon>
        <taxon>Insecta</taxon>
        <taxon>Pterygota</taxon>
        <taxon>Neoptera</taxon>
        <taxon>Endopterygota</taxon>
        <taxon>Coleoptera</taxon>
        <taxon>Polyphaga</taxon>
        <taxon>Scarabaeiformia</taxon>
        <taxon>Scarabaeidae</taxon>
        <taxon>Melolonthinae</taxon>
        <taxon>Holotrichia</taxon>
    </lineage>
</organism>
<sequence>MRIDRFVFEHIKLLDSSAKLAHAQKPPLSAINSEILDTEKVLQTPNSFRRDNCDFAEAIDLPNITQQDTKHADNIIKERDYIENWRNKASEKRKIHSYLNSQPEWASMNLNEALHVISIGVLQNGNNLKLHPLNINNRRGLGLVSEITIQCGICDKLFTLHTEDPAKKKSQINIGFTWGTINAGSTYTQATEILTALDIPSMPVKMFRNIENNLDSVWQETLLQSMNEAGREELTLAQQKFNAAVPGITVYVDSGWSKRSYGHNYNAASGVVTTEQQKELACTSVGQFNNNLYVMERKRRLTASNFGSVVKRKDSTPCHNLVKNLLSKRFVETPALRFGKVKEAVAISLFEKQMNMKVLPAGLFVDTEYGFLAASPDGLIGENYLIEVKCLYSLNKTGETLEDAVQAKKNVCIELVNGKLQLKRSHNYFYQIQGQLHISKRQCCYFVIYVRDDLPLYIEEIVKDDVIWKTKMFPKLKSFYVNCLLPEIVTQSIKYGKKPIAYQLEHILKDM</sequence>
<keyword evidence="1" id="KW-0540">Nuclease</keyword>
<keyword evidence="2" id="KW-1185">Reference proteome</keyword>
<keyword evidence="1" id="KW-0269">Exonuclease</keyword>